<dbReference type="GO" id="GO:0006450">
    <property type="term" value="P:regulation of translational fidelity"/>
    <property type="evidence" value="ECO:0007669"/>
    <property type="project" value="TreeGrafter"/>
</dbReference>
<dbReference type="InterPro" id="IPR006070">
    <property type="entry name" value="Sua5-like_dom"/>
</dbReference>
<organism evidence="13">
    <name type="scientific">freshwater metagenome</name>
    <dbReference type="NCBI Taxonomy" id="449393"/>
    <lineage>
        <taxon>unclassified sequences</taxon>
        <taxon>metagenomes</taxon>
        <taxon>ecological metagenomes</taxon>
    </lineage>
</organism>
<evidence type="ECO:0000256" key="4">
    <source>
        <dbReference type="ARBA" id="ARBA00022490"/>
    </source>
</evidence>
<dbReference type="GO" id="GO:0003725">
    <property type="term" value="F:double-stranded RNA binding"/>
    <property type="evidence" value="ECO:0007669"/>
    <property type="project" value="InterPro"/>
</dbReference>
<evidence type="ECO:0000256" key="10">
    <source>
        <dbReference type="ARBA" id="ARBA00029774"/>
    </source>
</evidence>
<dbReference type="Gene3D" id="3.90.870.10">
    <property type="entry name" value="DHBP synthase"/>
    <property type="match status" value="1"/>
</dbReference>
<dbReference type="PROSITE" id="PS51163">
    <property type="entry name" value="YRDC"/>
    <property type="match status" value="1"/>
</dbReference>
<evidence type="ECO:0000256" key="7">
    <source>
        <dbReference type="ARBA" id="ARBA00022695"/>
    </source>
</evidence>
<comment type="similarity">
    <text evidence="2">Belongs to the SUA5 family.</text>
</comment>
<evidence type="ECO:0000256" key="9">
    <source>
        <dbReference type="ARBA" id="ARBA00022840"/>
    </source>
</evidence>
<dbReference type="SUPFAM" id="SSF55821">
    <property type="entry name" value="YrdC/RibB"/>
    <property type="match status" value="1"/>
</dbReference>
<keyword evidence="7" id="KW-0548">Nucleotidyltransferase</keyword>
<accession>A0A6J6Q8X2</accession>
<keyword evidence="5" id="KW-0808">Transferase</keyword>
<evidence type="ECO:0000256" key="1">
    <source>
        <dbReference type="ARBA" id="ARBA00004496"/>
    </source>
</evidence>
<evidence type="ECO:0000259" key="12">
    <source>
        <dbReference type="PROSITE" id="PS51163"/>
    </source>
</evidence>
<evidence type="ECO:0000256" key="3">
    <source>
        <dbReference type="ARBA" id="ARBA00012584"/>
    </source>
</evidence>
<proteinExistence type="inferred from homology"/>
<dbReference type="AlphaFoldDB" id="A0A6J6Q8X2"/>
<dbReference type="InterPro" id="IPR050156">
    <property type="entry name" value="TC-AMP_synthase_SUA5"/>
</dbReference>
<dbReference type="PANTHER" id="PTHR17490">
    <property type="entry name" value="SUA5"/>
    <property type="match status" value="1"/>
</dbReference>
<evidence type="ECO:0000313" key="13">
    <source>
        <dbReference type="EMBL" id="CAB4705218.1"/>
    </source>
</evidence>
<dbReference type="GO" id="GO:0061710">
    <property type="term" value="F:L-threonylcarbamoyladenylate synthase"/>
    <property type="evidence" value="ECO:0007669"/>
    <property type="project" value="UniProtKB-EC"/>
</dbReference>
<keyword evidence="6" id="KW-0819">tRNA processing</keyword>
<comment type="catalytic activity">
    <reaction evidence="11">
        <text>L-threonine + hydrogencarbonate + ATP = L-threonylcarbamoyladenylate + diphosphate + H2O</text>
        <dbReference type="Rhea" id="RHEA:36407"/>
        <dbReference type="ChEBI" id="CHEBI:15377"/>
        <dbReference type="ChEBI" id="CHEBI:17544"/>
        <dbReference type="ChEBI" id="CHEBI:30616"/>
        <dbReference type="ChEBI" id="CHEBI:33019"/>
        <dbReference type="ChEBI" id="CHEBI:57926"/>
        <dbReference type="ChEBI" id="CHEBI:73682"/>
        <dbReference type="EC" id="2.7.7.87"/>
    </reaction>
</comment>
<dbReference type="GO" id="GO:0005737">
    <property type="term" value="C:cytoplasm"/>
    <property type="evidence" value="ECO:0007669"/>
    <property type="project" value="UniProtKB-SubCell"/>
</dbReference>
<keyword evidence="4" id="KW-0963">Cytoplasm</keyword>
<gene>
    <name evidence="13" type="ORF">UFOPK2598_00793</name>
</gene>
<evidence type="ECO:0000256" key="5">
    <source>
        <dbReference type="ARBA" id="ARBA00022679"/>
    </source>
</evidence>
<dbReference type="Pfam" id="PF01300">
    <property type="entry name" value="Sua5_yciO_yrdC"/>
    <property type="match status" value="1"/>
</dbReference>
<dbReference type="InterPro" id="IPR017945">
    <property type="entry name" value="DHBP_synth_RibB-like_a/b_dom"/>
</dbReference>
<sequence>MSAQVIAAIKRGEVVIIPLEHSYVYACDAFSLPAVNRLHQLRNDPPGIAAQVLIASAQTLEGLAQGLTPDIKTLANSFWPGLLTFILQPNQSLNWDLGDGGNLETFAIRSPDQNQVLEVIRETGPLAIAIAASAGTPSVSSISNHHDLAAIDIGEIQPGLASTVVALEGGKLVVNRVGALTLEDLRKVASAIQLPNE</sequence>
<dbReference type="GO" id="GO:0005524">
    <property type="term" value="F:ATP binding"/>
    <property type="evidence" value="ECO:0007669"/>
    <property type="project" value="UniProtKB-KW"/>
</dbReference>
<dbReference type="PANTHER" id="PTHR17490:SF16">
    <property type="entry name" value="THREONYLCARBAMOYL-AMP SYNTHASE"/>
    <property type="match status" value="1"/>
</dbReference>
<comment type="subcellular location">
    <subcellularLocation>
        <location evidence="1">Cytoplasm</location>
    </subcellularLocation>
</comment>
<evidence type="ECO:0000256" key="2">
    <source>
        <dbReference type="ARBA" id="ARBA00007663"/>
    </source>
</evidence>
<protein>
    <recommendedName>
        <fullName evidence="10">L-threonylcarbamoyladenylate synthase</fullName>
        <ecNumber evidence="3">2.7.7.87</ecNumber>
    </recommendedName>
    <alternativeName>
        <fullName evidence="10">L-threonylcarbamoyladenylate synthase</fullName>
    </alternativeName>
</protein>
<keyword evidence="9" id="KW-0067">ATP-binding</keyword>
<evidence type="ECO:0000256" key="11">
    <source>
        <dbReference type="ARBA" id="ARBA00048366"/>
    </source>
</evidence>
<dbReference type="GO" id="GO:0008033">
    <property type="term" value="P:tRNA processing"/>
    <property type="evidence" value="ECO:0007669"/>
    <property type="project" value="UniProtKB-KW"/>
</dbReference>
<evidence type="ECO:0000256" key="8">
    <source>
        <dbReference type="ARBA" id="ARBA00022741"/>
    </source>
</evidence>
<dbReference type="EMBL" id="CAEZXV010000076">
    <property type="protein sequence ID" value="CAB4705218.1"/>
    <property type="molecule type" value="Genomic_DNA"/>
</dbReference>
<reference evidence="13" key="1">
    <citation type="submission" date="2020-05" db="EMBL/GenBank/DDBJ databases">
        <authorList>
            <person name="Chiriac C."/>
            <person name="Salcher M."/>
            <person name="Ghai R."/>
            <person name="Kavagutti S V."/>
        </authorList>
    </citation>
    <scope>NUCLEOTIDE SEQUENCE</scope>
</reference>
<name>A0A6J6Q8X2_9ZZZZ</name>
<dbReference type="GO" id="GO:0000049">
    <property type="term" value="F:tRNA binding"/>
    <property type="evidence" value="ECO:0007669"/>
    <property type="project" value="TreeGrafter"/>
</dbReference>
<dbReference type="EC" id="2.7.7.87" evidence="3"/>
<keyword evidence="8" id="KW-0547">Nucleotide-binding</keyword>
<feature type="domain" description="YrdC-like" evidence="12">
    <location>
        <begin position="1"/>
        <end position="180"/>
    </location>
</feature>
<evidence type="ECO:0000256" key="6">
    <source>
        <dbReference type="ARBA" id="ARBA00022694"/>
    </source>
</evidence>